<evidence type="ECO:0000256" key="1">
    <source>
        <dbReference type="SAM" id="MobiDB-lite"/>
    </source>
</evidence>
<evidence type="ECO:0000313" key="3">
    <source>
        <dbReference type="Proteomes" id="UP001187343"/>
    </source>
</evidence>
<feature type="region of interest" description="Disordered" evidence="1">
    <location>
        <begin position="13"/>
        <end position="42"/>
    </location>
</feature>
<dbReference type="AlphaFoldDB" id="A0AA88TEJ6"/>
<protein>
    <submittedName>
        <fullName evidence="2">Uncharacterized protein</fullName>
    </submittedName>
</protein>
<evidence type="ECO:0000313" key="2">
    <source>
        <dbReference type="EMBL" id="KAK2874436.1"/>
    </source>
</evidence>
<feature type="compositionally biased region" description="Low complexity" evidence="1">
    <location>
        <begin position="27"/>
        <end position="38"/>
    </location>
</feature>
<gene>
    <name evidence="2" type="ORF">Q8A67_021589</name>
</gene>
<dbReference type="Proteomes" id="UP001187343">
    <property type="component" value="Unassembled WGS sequence"/>
</dbReference>
<sequence length="211" mass="23274">MLSLETTPFKHAIHPHSDFQCAGPGGPSRRAAPPRSRGQTAKRLRHVLRERQRAVEAGPLILGYVKPVIFAEPEKIPVMQEVLAEQGLGFGTNPQGKKADPYSEYLPHAHCWERAFGASPGCGGKFQGTELPAWRETKSRAVTHGVLSDLNFQRTRKECWPLQERLGSRWHRAPGLLMLPLIPASQGALYPTPTLSSAQEPWTVGDAFAVE</sequence>
<name>A0AA88TEJ6_9TELE</name>
<proteinExistence type="predicted"/>
<keyword evidence="3" id="KW-1185">Reference proteome</keyword>
<reference evidence="2" key="1">
    <citation type="submission" date="2023-08" db="EMBL/GenBank/DDBJ databases">
        <title>Chromosome-level Genome Assembly of mud carp (Cirrhinus molitorella).</title>
        <authorList>
            <person name="Liu H."/>
        </authorList>
    </citation>
    <scope>NUCLEOTIDE SEQUENCE</scope>
    <source>
        <strain evidence="2">Prfri</strain>
        <tissue evidence="2">Muscle</tissue>
    </source>
</reference>
<accession>A0AA88TEJ6</accession>
<organism evidence="2 3">
    <name type="scientific">Cirrhinus molitorella</name>
    <name type="common">mud carp</name>
    <dbReference type="NCBI Taxonomy" id="172907"/>
    <lineage>
        <taxon>Eukaryota</taxon>
        <taxon>Metazoa</taxon>
        <taxon>Chordata</taxon>
        <taxon>Craniata</taxon>
        <taxon>Vertebrata</taxon>
        <taxon>Euteleostomi</taxon>
        <taxon>Actinopterygii</taxon>
        <taxon>Neopterygii</taxon>
        <taxon>Teleostei</taxon>
        <taxon>Ostariophysi</taxon>
        <taxon>Cypriniformes</taxon>
        <taxon>Cyprinidae</taxon>
        <taxon>Labeoninae</taxon>
        <taxon>Labeonini</taxon>
        <taxon>Cirrhinus</taxon>
    </lineage>
</organism>
<dbReference type="EMBL" id="JAUYZG010000021">
    <property type="protein sequence ID" value="KAK2874436.1"/>
    <property type="molecule type" value="Genomic_DNA"/>
</dbReference>
<comment type="caution">
    <text evidence="2">The sequence shown here is derived from an EMBL/GenBank/DDBJ whole genome shotgun (WGS) entry which is preliminary data.</text>
</comment>